<reference evidence="4 5" key="1">
    <citation type="submission" date="2024-08" db="EMBL/GenBank/DDBJ databases">
        <title>Draft Genome Sequence of Legionella lytica strain DSB2004, Isolated From a Fire Sprinkler System.</title>
        <authorList>
            <person name="Everhart A.D."/>
            <person name="Kidane D.T."/>
            <person name="Farone A.L."/>
            <person name="Farone M.B."/>
        </authorList>
    </citation>
    <scope>NUCLEOTIDE SEQUENCE [LARGE SCALE GENOMIC DNA]</scope>
    <source>
        <strain evidence="4 5">DSB2004</strain>
    </source>
</reference>
<keyword evidence="2 4" id="KW-0012">Acyltransferase</keyword>
<feature type="domain" description="N-acetyltransferase" evidence="3">
    <location>
        <begin position="3"/>
        <end position="148"/>
    </location>
</feature>
<dbReference type="InterPro" id="IPR016181">
    <property type="entry name" value="Acyl_CoA_acyltransferase"/>
</dbReference>
<dbReference type="Gene3D" id="3.40.630.30">
    <property type="match status" value="2"/>
</dbReference>
<dbReference type="RefSeq" id="WP_400187358.1">
    <property type="nucleotide sequence ID" value="NZ_JBGORX010000002.1"/>
</dbReference>
<protein>
    <submittedName>
        <fullName evidence="4">GNAT family N-acetyltransferase</fullName>
        <ecNumber evidence="4">2.3.1.-</ecNumber>
    </submittedName>
</protein>
<dbReference type="Proteomes" id="UP001615550">
    <property type="component" value="Unassembled WGS sequence"/>
</dbReference>
<dbReference type="SUPFAM" id="SSF55729">
    <property type="entry name" value="Acyl-CoA N-acyltransferases (Nat)"/>
    <property type="match status" value="2"/>
</dbReference>
<dbReference type="EMBL" id="JBGORX010000002">
    <property type="protein sequence ID" value="MFJ1268512.1"/>
    <property type="molecule type" value="Genomic_DNA"/>
</dbReference>
<dbReference type="CDD" id="cd04301">
    <property type="entry name" value="NAT_SF"/>
    <property type="match status" value="2"/>
</dbReference>
<dbReference type="InterPro" id="IPR050832">
    <property type="entry name" value="Bact_Acetyltransf"/>
</dbReference>
<dbReference type="PANTHER" id="PTHR43877">
    <property type="entry name" value="AMINOALKYLPHOSPHONATE N-ACETYLTRANSFERASE-RELATED-RELATED"/>
    <property type="match status" value="1"/>
</dbReference>
<evidence type="ECO:0000313" key="4">
    <source>
        <dbReference type="EMBL" id="MFJ1268512.1"/>
    </source>
</evidence>
<comment type="caution">
    <text evidence="4">The sequence shown here is derived from an EMBL/GenBank/DDBJ whole genome shotgun (WGS) entry which is preliminary data.</text>
</comment>
<gene>
    <name evidence="4" type="ORF">ACD661_08100</name>
</gene>
<organism evidence="4 5">
    <name type="scientific">Legionella lytica</name>
    <dbReference type="NCBI Taxonomy" id="96232"/>
    <lineage>
        <taxon>Bacteria</taxon>
        <taxon>Pseudomonadati</taxon>
        <taxon>Pseudomonadota</taxon>
        <taxon>Gammaproteobacteria</taxon>
        <taxon>Legionellales</taxon>
        <taxon>Legionellaceae</taxon>
        <taxon>Legionella</taxon>
    </lineage>
</organism>
<evidence type="ECO:0000256" key="2">
    <source>
        <dbReference type="ARBA" id="ARBA00023315"/>
    </source>
</evidence>
<dbReference type="Pfam" id="PF00583">
    <property type="entry name" value="Acetyltransf_1"/>
    <property type="match status" value="2"/>
</dbReference>
<name>A0ABW8D741_9GAMM</name>
<keyword evidence="5" id="KW-1185">Reference proteome</keyword>
<keyword evidence="1 4" id="KW-0808">Transferase</keyword>
<feature type="domain" description="N-acetyltransferase" evidence="3">
    <location>
        <begin position="147"/>
        <end position="289"/>
    </location>
</feature>
<evidence type="ECO:0000256" key="1">
    <source>
        <dbReference type="ARBA" id="ARBA00022679"/>
    </source>
</evidence>
<evidence type="ECO:0000313" key="5">
    <source>
        <dbReference type="Proteomes" id="UP001615550"/>
    </source>
</evidence>
<evidence type="ECO:0000259" key="3">
    <source>
        <dbReference type="PROSITE" id="PS51186"/>
    </source>
</evidence>
<dbReference type="GO" id="GO:0016746">
    <property type="term" value="F:acyltransferase activity"/>
    <property type="evidence" value="ECO:0007669"/>
    <property type="project" value="UniProtKB-KW"/>
</dbReference>
<dbReference type="InterPro" id="IPR000182">
    <property type="entry name" value="GNAT_dom"/>
</dbReference>
<dbReference type="PROSITE" id="PS51186">
    <property type="entry name" value="GNAT"/>
    <property type="match status" value="2"/>
</dbReference>
<dbReference type="EC" id="2.3.1.-" evidence="4"/>
<dbReference type="PANTHER" id="PTHR43877:SF2">
    <property type="entry name" value="AMINOALKYLPHOSPHONATE N-ACETYLTRANSFERASE-RELATED"/>
    <property type="match status" value="1"/>
</dbReference>
<accession>A0ABW8D741</accession>
<sequence length="296" mass="34284">MISTTNQLNEKQLHDLEQLKNISKAVDGSVPNVYMHLLKQRRTLPTIALFYENEQLLGFVSVYFFYEDAVEIALLVHPQARRKGVAKQLLRHILPIVQEHNYPKVIFSCPAHINERWLPTQGFLYRHSEYYMERHNLSPLLDHKKQLTFRTATIDDIPQLCLLDEACFYKTHAELEPRFQHILSERNYQIILAFEHNQLIGKAHLRWQEHGATLSDIAVFPEKQGHGLGTALITHCINYALSEGKPDLNLDVETHNQKALNLYTRLGFLTQNACDYWMIEAEQLQKQISSPMSAAS</sequence>
<proteinExistence type="predicted"/>